<feature type="compositionally biased region" description="Low complexity" evidence="1">
    <location>
        <begin position="119"/>
        <end position="135"/>
    </location>
</feature>
<keyword evidence="2" id="KW-0472">Membrane</keyword>
<feature type="compositionally biased region" description="Low complexity" evidence="1">
    <location>
        <begin position="154"/>
        <end position="173"/>
    </location>
</feature>
<name>A0ABX1KFR7_9MICO</name>
<evidence type="ECO:0000256" key="1">
    <source>
        <dbReference type="SAM" id="MobiDB-lite"/>
    </source>
</evidence>
<evidence type="ECO:0000313" key="3">
    <source>
        <dbReference type="EMBL" id="NLP85904.1"/>
    </source>
</evidence>
<evidence type="ECO:0008006" key="5">
    <source>
        <dbReference type="Google" id="ProtNLM"/>
    </source>
</evidence>
<reference evidence="3 4" key="1">
    <citation type="submission" date="2020-04" db="EMBL/GenBank/DDBJ databases">
        <title>CFH 90308 Microbacterium sp.</title>
        <authorList>
            <person name="Nie G."/>
            <person name="Ming H."/>
            <person name="Xia T."/>
        </authorList>
    </citation>
    <scope>NUCLEOTIDE SEQUENCE [LARGE SCALE GENOMIC DNA]</scope>
    <source>
        <strain evidence="3 4">CFH 90308</strain>
    </source>
</reference>
<keyword evidence="2" id="KW-0812">Transmembrane</keyword>
<organism evidence="3 4">
    <name type="scientific">Microbacterium salsuginis</name>
    <dbReference type="NCBI Taxonomy" id="2722803"/>
    <lineage>
        <taxon>Bacteria</taxon>
        <taxon>Bacillati</taxon>
        <taxon>Actinomycetota</taxon>
        <taxon>Actinomycetes</taxon>
        <taxon>Micrococcales</taxon>
        <taxon>Microbacteriaceae</taxon>
        <taxon>Microbacterium</taxon>
    </lineage>
</organism>
<dbReference type="EMBL" id="JABACI010000006">
    <property type="protein sequence ID" value="NLP85904.1"/>
    <property type="molecule type" value="Genomic_DNA"/>
</dbReference>
<accession>A0ABX1KFR7</accession>
<keyword evidence="2" id="KW-1133">Transmembrane helix</keyword>
<comment type="caution">
    <text evidence="3">The sequence shown here is derived from an EMBL/GenBank/DDBJ whole genome shotgun (WGS) entry which is preliminary data.</text>
</comment>
<sequence>MNIPKQLINLLGAVVVIGVVVAGIALIALPMYGSSQTTDASARTVAQTNDVYDVQVQTLAAERERMDEITADLTSLRRQIAAIPQLDDVFEIVIASAADTGATITSVTASDPEPWAPRGGATDDPTATAPAGVADESAADATVPAELEPTASETNAPDPAATAPTDGATAPSPTQQVPLTIVVELADASQAAAFIDALGRGPRLLAPIDGTLADGTLTVTALAFIRTED</sequence>
<evidence type="ECO:0000256" key="2">
    <source>
        <dbReference type="SAM" id="Phobius"/>
    </source>
</evidence>
<dbReference type="RefSeq" id="WP_168914398.1">
    <property type="nucleotide sequence ID" value="NZ_JABACI010000006.1"/>
</dbReference>
<evidence type="ECO:0000313" key="4">
    <source>
        <dbReference type="Proteomes" id="UP001429745"/>
    </source>
</evidence>
<keyword evidence="4" id="KW-1185">Reference proteome</keyword>
<dbReference type="Proteomes" id="UP001429745">
    <property type="component" value="Unassembled WGS sequence"/>
</dbReference>
<feature type="transmembrane region" description="Helical" evidence="2">
    <location>
        <begin position="7"/>
        <end position="32"/>
    </location>
</feature>
<feature type="region of interest" description="Disordered" evidence="1">
    <location>
        <begin position="105"/>
        <end position="173"/>
    </location>
</feature>
<protein>
    <recommendedName>
        <fullName evidence="5">Tfp pilus assembly protein PilO</fullName>
    </recommendedName>
</protein>
<proteinExistence type="predicted"/>
<gene>
    <name evidence="3" type="ORF">HF576_18900</name>
</gene>